<evidence type="ECO:0000256" key="1">
    <source>
        <dbReference type="SAM" id="MobiDB-lite"/>
    </source>
</evidence>
<protein>
    <recommendedName>
        <fullName evidence="4">G-patch domain-containing protein</fullName>
    </recommendedName>
</protein>
<feature type="compositionally biased region" description="Low complexity" evidence="1">
    <location>
        <begin position="161"/>
        <end position="178"/>
    </location>
</feature>
<sequence>MDDGPRRTGIGFFPEAVVIRAGPSRPQPAPYDADDGEYPTPYSVNTNASAGPSRPPPPRLTQGRDSWSLWKDWHTNPSGHGGRRGPPVFVPATQTYDELGRSVLDGFGVDVDAGEVEKKDEGERQEAGGVADWYRSLSAGKSKTEVKPITAPTVPSPPQPTASTIVTTTSSTTQTPAPLRVPRSEWFIRRALANSASASSSTPTSRPSTPSSIGSMLGNIDTANPKVAPAPRVRYALGPDNVGYTRLEALGWGGGGLGRPEGWEEREAEVKRERDETPTRPRPRSPPNSSGSGSATPIDLTGDTDSDSDSPSGAISIPVSDDDDDDDNAPRGPGRTAPIATALKLDRLGLGRSRAEKKVTHTAAEIASAQRRARGVKPNKPGEAVGKKPKVKWAEKERREREERKRIAATLNAW</sequence>
<feature type="region of interest" description="Disordered" evidence="1">
    <location>
        <begin position="245"/>
        <end position="340"/>
    </location>
</feature>
<gene>
    <name evidence="2" type="ORF">EHS24_002658</name>
</gene>
<feature type="compositionally biased region" description="Low complexity" evidence="1">
    <location>
        <begin position="189"/>
        <end position="212"/>
    </location>
</feature>
<dbReference type="OrthoDB" id="2538319at2759"/>
<dbReference type="GeneID" id="39587201"/>
<dbReference type="STRING" id="105984.A0A427XHG2"/>
<accession>A0A427XHG2</accession>
<evidence type="ECO:0008006" key="4">
    <source>
        <dbReference type="Google" id="ProtNLM"/>
    </source>
</evidence>
<feature type="region of interest" description="Disordered" evidence="1">
    <location>
        <begin position="114"/>
        <end position="230"/>
    </location>
</feature>
<organism evidence="2 3">
    <name type="scientific">Apiotrichum porosum</name>
    <dbReference type="NCBI Taxonomy" id="105984"/>
    <lineage>
        <taxon>Eukaryota</taxon>
        <taxon>Fungi</taxon>
        <taxon>Dikarya</taxon>
        <taxon>Basidiomycota</taxon>
        <taxon>Agaricomycotina</taxon>
        <taxon>Tremellomycetes</taxon>
        <taxon>Trichosporonales</taxon>
        <taxon>Trichosporonaceae</taxon>
        <taxon>Apiotrichum</taxon>
    </lineage>
</organism>
<dbReference type="RefSeq" id="XP_028473344.1">
    <property type="nucleotide sequence ID" value="XM_028618388.1"/>
</dbReference>
<comment type="caution">
    <text evidence="2">The sequence shown here is derived from an EMBL/GenBank/DDBJ whole genome shotgun (WGS) entry which is preliminary data.</text>
</comment>
<feature type="compositionally biased region" description="Basic and acidic residues" evidence="1">
    <location>
        <begin position="261"/>
        <end position="279"/>
    </location>
</feature>
<dbReference type="AlphaFoldDB" id="A0A427XHG2"/>
<evidence type="ECO:0000313" key="3">
    <source>
        <dbReference type="Proteomes" id="UP000279236"/>
    </source>
</evidence>
<feature type="compositionally biased region" description="Basic and acidic residues" evidence="1">
    <location>
        <begin position="115"/>
        <end position="126"/>
    </location>
</feature>
<feature type="region of interest" description="Disordered" evidence="1">
    <location>
        <begin position="368"/>
        <end position="397"/>
    </location>
</feature>
<proteinExistence type="predicted"/>
<dbReference type="Proteomes" id="UP000279236">
    <property type="component" value="Unassembled WGS sequence"/>
</dbReference>
<dbReference type="InterPro" id="IPR039146">
    <property type="entry name" value="GPANK1"/>
</dbReference>
<keyword evidence="3" id="KW-1185">Reference proteome</keyword>
<evidence type="ECO:0000313" key="2">
    <source>
        <dbReference type="EMBL" id="RSH78197.1"/>
    </source>
</evidence>
<dbReference type="EMBL" id="RSCE01000013">
    <property type="protein sequence ID" value="RSH78197.1"/>
    <property type="molecule type" value="Genomic_DNA"/>
</dbReference>
<name>A0A427XHG2_9TREE</name>
<feature type="region of interest" description="Disordered" evidence="1">
    <location>
        <begin position="1"/>
        <end position="91"/>
    </location>
</feature>
<reference evidence="2 3" key="1">
    <citation type="submission" date="2018-11" db="EMBL/GenBank/DDBJ databases">
        <title>Genome sequence of Apiotrichum porosum DSM 27194.</title>
        <authorList>
            <person name="Aliyu H."/>
            <person name="Gorte O."/>
            <person name="Ochsenreither K."/>
        </authorList>
    </citation>
    <scope>NUCLEOTIDE SEQUENCE [LARGE SCALE GENOMIC DNA]</scope>
    <source>
        <strain evidence="2 3">DSM 27194</strain>
    </source>
</reference>
<dbReference type="PANTHER" id="PTHR20923:SF1">
    <property type="entry name" value="G PATCH DOMAIN AND ANKYRIN REPEAT-CONTAINING PROTEIN 1"/>
    <property type="match status" value="1"/>
</dbReference>
<dbReference type="PANTHER" id="PTHR20923">
    <property type="entry name" value="BAT4 PROTEIN-RELATED"/>
    <property type="match status" value="1"/>
</dbReference>